<evidence type="ECO:0000313" key="2">
    <source>
        <dbReference type="EMBL" id="RDD63121.1"/>
    </source>
</evidence>
<accession>A0A369TCP6</accession>
<reference evidence="2 3" key="1">
    <citation type="submission" date="2018-07" db="EMBL/GenBank/DDBJ databases">
        <title>Venubactetium sediminum gen. nov., sp. nov., isolated from a marine solar saltern.</title>
        <authorList>
            <person name="Wang S."/>
        </authorList>
    </citation>
    <scope>NUCLEOTIDE SEQUENCE [LARGE SCALE GENOMIC DNA]</scope>
    <source>
        <strain evidence="2 3">WD2A32</strain>
    </source>
</reference>
<sequence>MPLQGGMDIVLGRIAVGAAVVLGLLQAACSPVGVAAGAGATAGVAAAQDRGISGAIADSDIRVQINHLWLQEDEEMYRKVSLQVQEGRVLVTGVVPSEEMRSDAVRLAWQADGVKEVINEVEVSKGGGIEDFARDTWISAQLKSKLLFDGDVSSINYSVETVNGVIYLLGVAQTQAELDRVLNHARNLAHVRKVVSYVRVKNAAEAGAAPGEGTT</sequence>
<dbReference type="InterPro" id="IPR051686">
    <property type="entry name" value="Lipoprotein_DolP"/>
</dbReference>
<organism evidence="2 3">
    <name type="scientific">Ferruginivarius sediminum</name>
    <dbReference type="NCBI Taxonomy" id="2661937"/>
    <lineage>
        <taxon>Bacteria</taxon>
        <taxon>Pseudomonadati</taxon>
        <taxon>Pseudomonadota</taxon>
        <taxon>Alphaproteobacteria</taxon>
        <taxon>Rhodospirillales</taxon>
        <taxon>Rhodospirillaceae</taxon>
        <taxon>Ferruginivarius</taxon>
    </lineage>
</organism>
<keyword evidence="3" id="KW-1185">Reference proteome</keyword>
<dbReference type="InterPro" id="IPR014004">
    <property type="entry name" value="Transpt-assoc_nodulatn_dom_bac"/>
</dbReference>
<evidence type="ECO:0000313" key="3">
    <source>
        <dbReference type="Proteomes" id="UP000253941"/>
    </source>
</evidence>
<proteinExistence type="predicted"/>
<gene>
    <name evidence="2" type="ORF">DRB17_04945</name>
</gene>
<feature type="domain" description="BON" evidence="1">
    <location>
        <begin position="57"/>
        <end position="125"/>
    </location>
</feature>
<evidence type="ECO:0000259" key="1">
    <source>
        <dbReference type="PROSITE" id="PS50914"/>
    </source>
</evidence>
<dbReference type="PANTHER" id="PTHR34606:SF15">
    <property type="entry name" value="BON DOMAIN-CONTAINING PROTEIN"/>
    <property type="match status" value="1"/>
</dbReference>
<dbReference type="SMART" id="SM00749">
    <property type="entry name" value="BON"/>
    <property type="match status" value="2"/>
</dbReference>
<comment type="caution">
    <text evidence="2">The sequence shown here is derived from an EMBL/GenBank/DDBJ whole genome shotgun (WGS) entry which is preliminary data.</text>
</comment>
<feature type="domain" description="BON" evidence="1">
    <location>
        <begin position="134"/>
        <end position="202"/>
    </location>
</feature>
<dbReference type="AlphaFoldDB" id="A0A369TCP6"/>
<dbReference type="PROSITE" id="PS50914">
    <property type="entry name" value="BON"/>
    <property type="match status" value="2"/>
</dbReference>
<name>A0A369TCP6_9PROT</name>
<dbReference type="EMBL" id="QPMH01000003">
    <property type="protein sequence ID" value="RDD63121.1"/>
    <property type="molecule type" value="Genomic_DNA"/>
</dbReference>
<dbReference type="Proteomes" id="UP000253941">
    <property type="component" value="Unassembled WGS sequence"/>
</dbReference>
<dbReference type="PANTHER" id="PTHR34606">
    <property type="entry name" value="BON DOMAIN-CONTAINING PROTEIN"/>
    <property type="match status" value="1"/>
</dbReference>
<dbReference type="InterPro" id="IPR007055">
    <property type="entry name" value="BON_dom"/>
</dbReference>
<protein>
    <submittedName>
        <fullName evidence="2">BON domain-containing protein</fullName>
    </submittedName>
</protein>
<dbReference type="Gene3D" id="3.30.1340.30">
    <property type="match status" value="1"/>
</dbReference>
<dbReference type="Pfam" id="PF04972">
    <property type="entry name" value="BON"/>
    <property type="match status" value="2"/>
</dbReference>